<comment type="caution">
    <text evidence="1">The sequence shown here is derived from an EMBL/GenBank/DDBJ whole genome shotgun (WGS) entry which is preliminary data.</text>
</comment>
<accession>A0A7C9LPU5</accession>
<sequence length="68" mass="7696">MLNDHIKHDTEANEIRDFVLRERSKAVSPREWKHRLAGYGYKLKETDAGVCVTSMLGGEELCHLPTAA</sequence>
<dbReference type="AlphaFoldDB" id="A0A7C9LPU5"/>
<reference evidence="1 2" key="1">
    <citation type="submission" date="2019-06" db="EMBL/GenBank/DDBJ databases">
        <title>Enrichment of Autotrophic Halophilic Microorganisms from Red Sea Brine Pool Using Microbial Electrosynthesis System.</title>
        <authorList>
            <person name="Alqahtani M.F."/>
            <person name="Bajracharya S."/>
            <person name="Katuri K.P."/>
            <person name="Ali M."/>
            <person name="Saikaly P.E."/>
        </authorList>
    </citation>
    <scope>NUCLEOTIDE SEQUENCE [LARGE SCALE GENOMIC DNA]</scope>
    <source>
        <strain evidence="1">MES6</strain>
    </source>
</reference>
<gene>
    <name evidence="1" type="ORF">FH759_00095</name>
</gene>
<proteinExistence type="predicted"/>
<dbReference type="EMBL" id="VENJ01000001">
    <property type="protein sequence ID" value="MTJ03076.1"/>
    <property type="molecule type" value="Genomic_DNA"/>
</dbReference>
<evidence type="ECO:0000313" key="2">
    <source>
        <dbReference type="Proteomes" id="UP000483078"/>
    </source>
</evidence>
<name>A0A7C9LPU5_9RHOB</name>
<dbReference type="Proteomes" id="UP000483078">
    <property type="component" value="Unassembled WGS sequence"/>
</dbReference>
<organism evidence="1 2">
    <name type="scientific">Sediminimonas qiaohouensis</name>
    <dbReference type="NCBI Taxonomy" id="552061"/>
    <lineage>
        <taxon>Bacteria</taxon>
        <taxon>Pseudomonadati</taxon>
        <taxon>Pseudomonadota</taxon>
        <taxon>Alphaproteobacteria</taxon>
        <taxon>Rhodobacterales</taxon>
        <taxon>Roseobacteraceae</taxon>
        <taxon>Sediminimonas</taxon>
    </lineage>
</organism>
<evidence type="ECO:0000313" key="1">
    <source>
        <dbReference type="EMBL" id="MTJ03076.1"/>
    </source>
</evidence>
<protein>
    <submittedName>
        <fullName evidence="1">Uncharacterized protein</fullName>
    </submittedName>
</protein>